<feature type="modified residue" description="N6-carboxylysine" evidence="7">
    <location>
        <position position="237"/>
    </location>
</feature>
<dbReference type="Gene3D" id="3.40.1190.10">
    <property type="entry name" value="Mur-like, catalytic domain"/>
    <property type="match status" value="1"/>
</dbReference>
<evidence type="ECO:0000313" key="13">
    <source>
        <dbReference type="Proteomes" id="UP000026714"/>
    </source>
</evidence>
<sequence>MGSTQPTLLTFCRDVDETLAWLRRVAPQAVLRTDSRQVLPGDVFIAWPGAAQDGRRHVPAALAAGAAACLVEADGVEAFDFGAAAQARIAALPALKAATAPLAAAWHDHPSRRLDVVATTGTNGKTSTAWWLAQALSLAGRRCGVVGTLGVGEPPSRVAPEARVISTGLTTPDPVTLQRALRDFAARGFAACAMEASSIGVTEHRLDAVKIDVALFTNFTPDHLDYHGSMAAYWQAKRALFDWPGLRAAVINIDDPQGAILADELQAAGRIAVWTCSTRPSARPARLQASDLRYDGAGLCLRLAEQGEHADAPVEVRTALIGDYNAANVVGVIGVLRALGLPLAEVAALAADFTPVPGRMQRVEPPAGAADLPQVVVDYAHTPDALEKALQALRPFAQARGGRLWCVFGCGGNRDATKRPVMGRIAQALADEVVLTSDNPRHEAPAAILGQILAGCTSAPTLAVIEDRAAAIATVLHDADEADVVLIAGKGHEDYQETAGVRHHFSDLEQAEAALQRRTSTAA</sequence>
<keyword evidence="4 7" id="KW-0573">Peptidoglycan synthesis</keyword>
<comment type="function">
    <text evidence="7">Catalyzes the addition of meso-diaminopimelic acid to the nucleotide precursor UDP-N-acetylmuramoyl-L-alanyl-D-glutamate (UMAG) in the biosynthesis of bacterial cell-wall peptidoglycan.</text>
</comment>
<evidence type="ECO:0000259" key="9">
    <source>
        <dbReference type="Pfam" id="PF01225"/>
    </source>
</evidence>
<keyword evidence="2 7" id="KW-0132">Cell division</keyword>
<dbReference type="Pfam" id="PF01225">
    <property type="entry name" value="Mur_ligase"/>
    <property type="match status" value="1"/>
</dbReference>
<dbReference type="Pfam" id="PF08245">
    <property type="entry name" value="Mur_ligase_M"/>
    <property type="match status" value="1"/>
</dbReference>
<dbReference type="InterPro" id="IPR000713">
    <property type="entry name" value="Mur_ligase_N"/>
</dbReference>
<feature type="binding site" evidence="7">
    <location>
        <begin position="121"/>
        <end position="127"/>
    </location>
    <ligand>
        <name>ATP</name>
        <dbReference type="ChEBI" id="CHEBI:30616"/>
    </ligand>
</feature>
<feature type="binding site" evidence="7">
    <location>
        <position position="35"/>
    </location>
    <ligand>
        <name>UDP-N-acetyl-alpha-D-muramoyl-L-alanyl-D-glutamate</name>
        <dbReference type="ChEBI" id="CHEBI:83900"/>
    </ligand>
</feature>
<dbReference type="PATRIC" id="fig|1286631.3.peg.1578"/>
<comment type="caution">
    <text evidence="12">The sequence shown here is derived from an EMBL/GenBank/DDBJ whole genome shotgun (WGS) entry which is preliminary data.</text>
</comment>
<evidence type="ECO:0000256" key="8">
    <source>
        <dbReference type="RuleBase" id="RU004135"/>
    </source>
</evidence>
<accession>A0A059KN35</accession>
<dbReference type="eggNOG" id="COG0769">
    <property type="taxonomic scope" value="Bacteria"/>
</dbReference>
<feature type="binding site" evidence="7">
    <location>
        <position position="493"/>
    </location>
    <ligand>
        <name>meso-2,6-diaminopimelate</name>
        <dbReference type="ChEBI" id="CHEBI:57791"/>
    </ligand>
</feature>
<dbReference type="AlphaFoldDB" id="A0A059KN35"/>
<keyword evidence="5 7" id="KW-0131">Cell cycle</keyword>
<dbReference type="GO" id="GO:0009252">
    <property type="term" value="P:peptidoglycan biosynthetic process"/>
    <property type="evidence" value="ECO:0007669"/>
    <property type="project" value="UniProtKB-UniRule"/>
</dbReference>
<dbReference type="NCBIfam" id="NF001126">
    <property type="entry name" value="PRK00139.1-4"/>
    <property type="match status" value="1"/>
</dbReference>
<feature type="binding site" evidence="7">
    <location>
        <position position="197"/>
    </location>
    <ligand>
        <name>UDP-N-acetyl-alpha-D-muramoyl-L-alanyl-D-glutamate</name>
        <dbReference type="ChEBI" id="CHEBI:83900"/>
    </ligand>
</feature>
<dbReference type="GO" id="GO:0000287">
    <property type="term" value="F:magnesium ion binding"/>
    <property type="evidence" value="ECO:0007669"/>
    <property type="project" value="UniProtKB-UniRule"/>
</dbReference>
<dbReference type="InterPro" id="IPR004101">
    <property type="entry name" value="Mur_ligase_C"/>
</dbReference>
<evidence type="ECO:0000259" key="11">
    <source>
        <dbReference type="Pfam" id="PF08245"/>
    </source>
</evidence>
<dbReference type="InterPro" id="IPR013221">
    <property type="entry name" value="Mur_ligase_cen"/>
</dbReference>
<keyword evidence="7" id="KW-0547">Nucleotide-binding</keyword>
<feature type="domain" description="Mur ligase central" evidence="11">
    <location>
        <begin position="120"/>
        <end position="335"/>
    </location>
</feature>
<dbReference type="PANTHER" id="PTHR23135">
    <property type="entry name" value="MUR LIGASE FAMILY MEMBER"/>
    <property type="match status" value="1"/>
</dbReference>
<feature type="domain" description="Mur ligase C-terminal" evidence="10">
    <location>
        <begin position="358"/>
        <end position="491"/>
    </location>
</feature>
<evidence type="ECO:0000256" key="5">
    <source>
        <dbReference type="ARBA" id="ARBA00023306"/>
    </source>
</evidence>
<gene>
    <name evidence="7" type="primary">murE</name>
    <name evidence="12" type="ORF">X805_16050</name>
</gene>
<feature type="binding site" evidence="7">
    <location>
        <position position="205"/>
    </location>
    <ligand>
        <name>UDP-N-acetyl-alpha-D-muramoyl-L-alanyl-D-glutamate</name>
        <dbReference type="ChEBI" id="CHEBI:83900"/>
    </ligand>
</feature>
<evidence type="ECO:0000313" key="12">
    <source>
        <dbReference type="EMBL" id="KDB52871.1"/>
    </source>
</evidence>
<dbReference type="Gene3D" id="3.40.1390.10">
    <property type="entry name" value="MurE/MurF, N-terminal domain"/>
    <property type="match status" value="1"/>
</dbReference>
<dbReference type="GO" id="GO:0008765">
    <property type="term" value="F:UDP-N-acetylmuramoylalanyl-D-glutamate-2,6-diaminopimelate ligase activity"/>
    <property type="evidence" value="ECO:0007669"/>
    <property type="project" value="UniProtKB-UniRule"/>
</dbReference>
<reference evidence="12 13" key="1">
    <citation type="journal article" date="2014" name="FEMS Microbiol. Ecol.">
        <title>Sphaerotilus natans encrusted with nanoball-shaped Fe(III) oxide minerals formed by nitrate-reducing mixotrophic Fe(II) oxidation.</title>
        <authorList>
            <person name="Park S."/>
            <person name="Kim D.H."/>
            <person name="Lee J.H."/>
            <person name="Hur H.G."/>
        </authorList>
    </citation>
    <scope>NUCLEOTIDE SEQUENCE [LARGE SCALE GENOMIC DNA]</scope>
    <source>
        <strain evidence="12 13">DSM 6575</strain>
    </source>
</reference>
<feature type="domain" description="Mur ligase N-terminal catalytic" evidence="9">
    <location>
        <begin position="31"/>
        <end position="77"/>
    </location>
</feature>
<dbReference type="SUPFAM" id="SSF63418">
    <property type="entry name" value="MurE/MurF N-terminal domain"/>
    <property type="match status" value="1"/>
</dbReference>
<keyword evidence="13" id="KW-1185">Reference proteome</keyword>
<dbReference type="STRING" id="34103.SAMN05421778_11318"/>
<dbReference type="GO" id="GO:0071555">
    <property type="term" value="P:cell wall organization"/>
    <property type="evidence" value="ECO:0007669"/>
    <property type="project" value="UniProtKB-KW"/>
</dbReference>
<dbReference type="InterPro" id="IPR036565">
    <property type="entry name" value="Mur-like_cat_sf"/>
</dbReference>
<feature type="binding site" evidence="7">
    <location>
        <begin position="170"/>
        <end position="171"/>
    </location>
    <ligand>
        <name>UDP-N-acetyl-alpha-D-muramoyl-L-alanyl-D-glutamate</name>
        <dbReference type="ChEBI" id="CHEBI:83900"/>
    </ligand>
</feature>
<feature type="binding site" evidence="7">
    <location>
        <begin position="438"/>
        <end position="441"/>
    </location>
    <ligand>
        <name>meso-2,6-diaminopimelate</name>
        <dbReference type="ChEBI" id="CHEBI:57791"/>
    </ligand>
</feature>
<dbReference type="InterPro" id="IPR005761">
    <property type="entry name" value="UDP-N-AcMur-Glu-dNH2Pim_ligase"/>
</dbReference>
<dbReference type="EC" id="6.3.2.13" evidence="7"/>
<comment type="cofactor">
    <cofactor evidence="7">
        <name>Mg(2+)</name>
        <dbReference type="ChEBI" id="CHEBI:18420"/>
    </cofactor>
</comment>
<keyword evidence="3 7" id="KW-0133">Cell shape</keyword>
<keyword evidence="7" id="KW-0460">Magnesium</keyword>
<dbReference type="GO" id="GO:0051301">
    <property type="term" value="P:cell division"/>
    <property type="evidence" value="ECO:0007669"/>
    <property type="project" value="UniProtKB-KW"/>
</dbReference>
<dbReference type="GO" id="GO:0005524">
    <property type="term" value="F:ATP binding"/>
    <property type="evidence" value="ECO:0007669"/>
    <property type="project" value="UniProtKB-UniRule"/>
</dbReference>
<organism evidence="12 13">
    <name type="scientific">Sphaerotilus natans subsp. natans DSM 6575</name>
    <dbReference type="NCBI Taxonomy" id="1286631"/>
    <lineage>
        <taxon>Bacteria</taxon>
        <taxon>Pseudomonadati</taxon>
        <taxon>Pseudomonadota</taxon>
        <taxon>Betaproteobacteria</taxon>
        <taxon>Burkholderiales</taxon>
        <taxon>Sphaerotilaceae</taxon>
        <taxon>Sphaerotilus</taxon>
    </lineage>
</organism>
<dbReference type="Pfam" id="PF02875">
    <property type="entry name" value="Mur_ligase_C"/>
    <property type="match status" value="1"/>
</dbReference>
<dbReference type="NCBIfam" id="TIGR01085">
    <property type="entry name" value="murE"/>
    <property type="match status" value="1"/>
</dbReference>
<dbReference type="GO" id="GO:0008360">
    <property type="term" value="P:regulation of cell shape"/>
    <property type="evidence" value="ECO:0007669"/>
    <property type="project" value="UniProtKB-KW"/>
</dbReference>
<keyword evidence="7" id="KW-0436">Ligase</keyword>
<comment type="similarity">
    <text evidence="1 7">Belongs to the MurCDEF family. MurE subfamily.</text>
</comment>
<comment type="caution">
    <text evidence="7">Lacks conserved residue(s) required for the propagation of feature annotation.</text>
</comment>
<dbReference type="SUPFAM" id="SSF53244">
    <property type="entry name" value="MurD-like peptide ligases, peptide-binding domain"/>
    <property type="match status" value="1"/>
</dbReference>
<feature type="binding site" evidence="7">
    <location>
        <position position="414"/>
    </location>
    <ligand>
        <name>meso-2,6-diaminopimelate</name>
        <dbReference type="ChEBI" id="CHEBI:57791"/>
    </ligand>
</feature>
<name>A0A059KN35_9BURK</name>
<dbReference type="InterPro" id="IPR036615">
    <property type="entry name" value="Mur_ligase_C_dom_sf"/>
</dbReference>
<dbReference type="RefSeq" id="WP_051631778.1">
    <property type="nucleotide sequence ID" value="NZ_AZRA01000039.1"/>
</dbReference>
<dbReference type="EMBL" id="AZRA01000039">
    <property type="protein sequence ID" value="KDB52871.1"/>
    <property type="molecule type" value="Genomic_DNA"/>
</dbReference>
<keyword evidence="7" id="KW-0067">ATP-binding</keyword>
<dbReference type="SUPFAM" id="SSF53623">
    <property type="entry name" value="MurD-like peptide ligases, catalytic domain"/>
    <property type="match status" value="1"/>
</dbReference>
<evidence type="ECO:0000256" key="4">
    <source>
        <dbReference type="ARBA" id="ARBA00022984"/>
    </source>
</evidence>
<evidence type="ECO:0000256" key="1">
    <source>
        <dbReference type="ARBA" id="ARBA00005898"/>
    </source>
</evidence>
<proteinExistence type="inferred from homology"/>
<evidence type="ECO:0000259" key="10">
    <source>
        <dbReference type="Pfam" id="PF02875"/>
    </source>
</evidence>
<dbReference type="Proteomes" id="UP000026714">
    <property type="component" value="Unassembled WGS sequence"/>
</dbReference>
<evidence type="ECO:0000256" key="3">
    <source>
        <dbReference type="ARBA" id="ARBA00022960"/>
    </source>
</evidence>
<feature type="binding site" evidence="7">
    <location>
        <position position="489"/>
    </location>
    <ligand>
        <name>meso-2,6-diaminopimelate</name>
        <dbReference type="ChEBI" id="CHEBI:57791"/>
    </ligand>
</feature>
<evidence type="ECO:0000256" key="2">
    <source>
        <dbReference type="ARBA" id="ARBA00022618"/>
    </source>
</evidence>
<evidence type="ECO:0000256" key="7">
    <source>
        <dbReference type="HAMAP-Rule" id="MF_00208"/>
    </source>
</evidence>
<keyword evidence="7" id="KW-0963">Cytoplasm</keyword>
<dbReference type="UniPathway" id="UPA00219"/>
<comment type="catalytic activity">
    <reaction evidence="7">
        <text>UDP-N-acetyl-alpha-D-muramoyl-L-alanyl-D-glutamate + meso-2,6-diaminopimelate + ATP = UDP-N-acetyl-alpha-D-muramoyl-L-alanyl-gamma-D-glutamyl-meso-2,6-diaminopimelate + ADP + phosphate + H(+)</text>
        <dbReference type="Rhea" id="RHEA:23676"/>
        <dbReference type="ChEBI" id="CHEBI:15378"/>
        <dbReference type="ChEBI" id="CHEBI:30616"/>
        <dbReference type="ChEBI" id="CHEBI:43474"/>
        <dbReference type="ChEBI" id="CHEBI:57791"/>
        <dbReference type="ChEBI" id="CHEBI:83900"/>
        <dbReference type="ChEBI" id="CHEBI:83905"/>
        <dbReference type="ChEBI" id="CHEBI:456216"/>
        <dbReference type="EC" id="6.3.2.13"/>
    </reaction>
</comment>
<comment type="PTM">
    <text evidence="7">Carboxylation is probably crucial for Mg(2+) binding and, consequently, for the gamma-phosphate positioning of ATP.</text>
</comment>
<protein>
    <recommendedName>
        <fullName evidence="7">UDP-N-acetylmuramoyl-L-alanyl-D-glutamate--2,6-diaminopimelate ligase</fullName>
        <ecNumber evidence="7">6.3.2.13</ecNumber>
    </recommendedName>
    <alternativeName>
        <fullName evidence="7">Meso-A2pm-adding enzyme</fullName>
    </alternativeName>
    <alternativeName>
        <fullName evidence="7">Meso-diaminopimelate-adding enzyme</fullName>
    </alternativeName>
    <alternativeName>
        <fullName evidence="7">UDP-MurNAc-L-Ala-D-Glu:meso-diaminopimelate ligase</fullName>
    </alternativeName>
    <alternativeName>
        <fullName evidence="7">UDP-MurNAc-tripeptide synthetase</fullName>
    </alternativeName>
    <alternativeName>
        <fullName evidence="7">UDP-N-acetylmuramyl-tripeptide synthetase</fullName>
    </alternativeName>
</protein>
<evidence type="ECO:0000256" key="6">
    <source>
        <dbReference type="ARBA" id="ARBA00023316"/>
    </source>
</evidence>
<comment type="subcellular location">
    <subcellularLocation>
        <location evidence="7 8">Cytoplasm</location>
    </subcellularLocation>
</comment>
<keyword evidence="6 7" id="KW-0961">Cell wall biogenesis/degradation</keyword>
<dbReference type="Gene3D" id="3.90.190.20">
    <property type="entry name" value="Mur ligase, C-terminal domain"/>
    <property type="match status" value="1"/>
</dbReference>
<dbReference type="HAMAP" id="MF_00208">
    <property type="entry name" value="MurE"/>
    <property type="match status" value="1"/>
</dbReference>
<feature type="short sequence motif" description="Meso-diaminopimelate recognition motif" evidence="7">
    <location>
        <begin position="438"/>
        <end position="441"/>
    </location>
</feature>
<dbReference type="InterPro" id="IPR035911">
    <property type="entry name" value="MurE/MurF_N"/>
</dbReference>
<comment type="pathway">
    <text evidence="7 8">Cell wall biogenesis; peptidoglycan biosynthesis.</text>
</comment>
<dbReference type="PANTHER" id="PTHR23135:SF4">
    <property type="entry name" value="UDP-N-ACETYLMURAMOYL-L-ALANYL-D-GLUTAMATE--2,6-DIAMINOPIMELATE LIGASE MURE HOMOLOG, CHLOROPLASTIC"/>
    <property type="match status" value="1"/>
</dbReference>
<dbReference type="GO" id="GO:0005737">
    <property type="term" value="C:cytoplasm"/>
    <property type="evidence" value="ECO:0007669"/>
    <property type="project" value="UniProtKB-SubCell"/>
</dbReference>